<feature type="domain" description="Glycosyltransferase subfamily 4-like N-terminal" evidence="3">
    <location>
        <begin position="15"/>
        <end position="173"/>
    </location>
</feature>
<organism evidence="4 5">
    <name type="scientific">Geodermatophilus africanus</name>
    <dbReference type="NCBI Taxonomy" id="1137993"/>
    <lineage>
        <taxon>Bacteria</taxon>
        <taxon>Bacillati</taxon>
        <taxon>Actinomycetota</taxon>
        <taxon>Actinomycetes</taxon>
        <taxon>Geodermatophilales</taxon>
        <taxon>Geodermatophilaceae</taxon>
        <taxon>Geodermatophilus</taxon>
    </lineage>
</organism>
<evidence type="ECO:0000259" key="3">
    <source>
        <dbReference type="Pfam" id="PF13579"/>
    </source>
</evidence>
<dbReference type="GO" id="GO:1901137">
    <property type="term" value="P:carbohydrate derivative biosynthetic process"/>
    <property type="evidence" value="ECO:0007669"/>
    <property type="project" value="UniProtKB-ARBA"/>
</dbReference>
<dbReference type="RefSeq" id="WP_091152045.1">
    <property type="nucleotide sequence ID" value="NZ_FNOT01000002.1"/>
</dbReference>
<evidence type="ECO:0000313" key="4">
    <source>
        <dbReference type="EMBL" id="SDX66301.1"/>
    </source>
</evidence>
<dbReference type="Proteomes" id="UP000198921">
    <property type="component" value="Unassembled WGS sequence"/>
</dbReference>
<evidence type="ECO:0000256" key="1">
    <source>
        <dbReference type="ARBA" id="ARBA00022676"/>
    </source>
</evidence>
<dbReference type="AlphaFoldDB" id="A0A1H3DIT5"/>
<evidence type="ECO:0000256" key="2">
    <source>
        <dbReference type="ARBA" id="ARBA00022679"/>
    </source>
</evidence>
<keyword evidence="2 4" id="KW-0808">Transferase</keyword>
<dbReference type="Pfam" id="PF13692">
    <property type="entry name" value="Glyco_trans_1_4"/>
    <property type="match status" value="1"/>
</dbReference>
<dbReference type="Gene3D" id="3.40.50.2000">
    <property type="entry name" value="Glycogen Phosphorylase B"/>
    <property type="match status" value="2"/>
</dbReference>
<proteinExistence type="predicted"/>
<dbReference type="PANTHER" id="PTHR45947:SF3">
    <property type="entry name" value="SULFOQUINOVOSYL TRANSFERASE SQD2"/>
    <property type="match status" value="1"/>
</dbReference>
<dbReference type="GO" id="GO:0016757">
    <property type="term" value="F:glycosyltransferase activity"/>
    <property type="evidence" value="ECO:0007669"/>
    <property type="project" value="UniProtKB-KW"/>
</dbReference>
<accession>A0A1H3DIT5</accession>
<dbReference type="OrthoDB" id="5242526at2"/>
<reference evidence="5" key="1">
    <citation type="submission" date="2016-10" db="EMBL/GenBank/DDBJ databases">
        <authorList>
            <person name="Varghese N."/>
            <person name="Submissions S."/>
        </authorList>
    </citation>
    <scope>NUCLEOTIDE SEQUENCE [LARGE SCALE GENOMIC DNA]</scope>
    <source>
        <strain evidence="5">DSM 45422</strain>
    </source>
</reference>
<dbReference type="SUPFAM" id="SSF53756">
    <property type="entry name" value="UDP-Glycosyltransferase/glycogen phosphorylase"/>
    <property type="match status" value="1"/>
</dbReference>
<dbReference type="PANTHER" id="PTHR45947">
    <property type="entry name" value="SULFOQUINOVOSYL TRANSFERASE SQD2"/>
    <property type="match status" value="1"/>
</dbReference>
<gene>
    <name evidence="4" type="ORF">SAMN05660209_01010</name>
</gene>
<sequence length="371" mass="39747">MRIVQVANFLSPTSGGLRTTLRHLAEGYAGHGHEVVQVLPAAVDGEIETPWGRQVGLRSPALGSTGYRLLLDRNRVRRALERVGPTVLEVHDRTTLRGLGRWARARGVPSLVVSHERLDRWLGQWLPARLPLTPLADHSNAALARDFGTVVCTTAWAAEEFRRLSVPNLALVPLAVDTTTFRVRTERRAEASRSPRDVVLVLASRLSREKRPEVAVATLRTLLGRGVAARLVVAGDGPLRPRLQAAARDLPVEWLGFVADRARLAGLLAGADVVLAPGPIETFGLAALEALACGTPVVADSRSALPGVLGPHAGRSATGDGAAFADAVQDLLATPEASRRAAARDRAEEFSWPHTVRGFLAVHESGRTRAA</sequence>
<name>A0A1H3DIT5_9ACTN</name>
<protein>
    <submittedName>
        <fullName evidence="4">Alpha-1,6-mannosyltransferase</fullName>
    </submittedName>
</protein>
<evidence type="ECO:0000313" key="5">
    <source>
        <dbReference type="Proteomes" id="UP000198921"/>
    </source>
</evidence>
<dbReference type="InterPro" id="IPR028098">
    <property type="entry name" value="Glyco_trans_4-like_N"/>
</dbReference>
<dbReference type="STRING" id="1137993.SAMN05660209_01010"/>
<dbReference type="InterPro" id="IPR050194">
    <property type="entry name" value="Glycosyltransferase_grp1"/>
</dbReference>
<keyword evidence="1 4" id="KW-0328">Glycosyltransferase</keyword>
<keyword evidence="5" id="KW-1185">Reference proteome</keyword>
<dbReference type="Pfam" id="PF13579">
    <property type="entry name" value="Glyco_trans_4_4"/>
    <property type="match status" value="1"/>
</dbReference>
<dbReference type="EMBL" id="FNOT01000002">
    <property type="protein sequence ID" value="SDX66301.1"/>
    <property type="molecule type" value="Genomic_DNA"/>
</dbReference>